<reference evidence="5 6" key="1">
    <citation type="journal article" date="2015" name="Int. J. Syst. Evol. Microbiol.">
        <title>Hyunsoonleella pacifica sp. nov., isolated from seawater of South Pacific Gyre.</title>
        <authorList>
            <person name="Gao X."/>
            <person name="Zhang Z."/>
            <person name="Dai X."/>
            <person name="Zhang X.H."/>
        </authorList>
    </citation>
    <scope>NUCLEOTIDE SEQUENCE [LARGE SCALE GENOMIC DNA]</scope>
    <source>
        <strain evidence="5 6">SW033</strain>
    </source>
</reference>
<dbReference type="AlphaFoldDB" id="A0A4Q9FVH5"/>
<dbReference type="InterPro" id="IPR001451">
    <property type="entry name" value="Hexapep"/>
</dbReference>
<name>A0A4Q9FVH5_9FLAO</name>
<dbReference type="PROSITE" id="PS00101">
    <property type="entry name" value="HEXAPEP_TRANSFERASES"/>
    <property type="match status" value="1"/>
</dbReference>
<keyword evidence="3" id="KW-0677">Repeat</keyword>
<dbReference type="GO" id="GO:0016746">
    <property type="term" value="F:acyltransferase activity"/>
    <property type="evidence" value="ECO:0007669"/>
    <property type="project" value="UniProtKB-KW"/>
</dbReference>
<comment type="similarity">
    <text evidence="1">Belongs to the transferase hexapeptide repeat family.</text>
</comment>
<keyword evidence="6" id="KW-1185">Reference proteome</keyword>
<dbReference type="CDD" id="cd03349">
    <property type="entry name" value="LbH_XAT"/>
    <property type="match status" value="1"/>
</dbReference>
<dbReference type="PANTHER" id="PTHR43300">
    <property type="entry name" value="ACETYLTRANSFERASE"/>
    <property type="match status" value="1"/>
</dbReference>
<keyword evidence="4" id="KW-0012">Acyltransferase</keyword>
<protein>
    <submittedName>
        <fullName evidence="5">CatB-related O-acetyltransferase</fullName>
    </submittedName>
</protein>
<evidence type="ECO:0000313" key="5">
    <source>
        <dbReference type="EMBL" id="TBN18645.1"/>
    </source>
</evidence>
<evidence type="ECO:0000256" key="1">
    <source>
        <dbReference type="ARBA" id="ARBA00007274"/>
    </source>
</evidence>
<dbReference type="Pfam" id="PF00132">
    <property type="entry name" value="Hexapep"/>
    <property type="match status" value="1"/>
</dbReference>
<dbReference type="SUPFAM" id="SSF51161">
    <property type="entry name" value="Trimeric LpxA-like enzymes"/>
    <property type="match status" value="1"/>
</dbReference>
<organism evidence="5 6">
    <name type="scientific">Hyunsoonleella pacifica</name>
    <dbReference type="NCBI Taxonomy" id="1080224"/>
    <lineage>
        <taxon>Bacteria</taxon>
        <taxon>Pseudomonadati</taxon>
        <taxon>Bacteroidota</taxon>
        <taxon>Flavobacteriia</taxon>
        <taxon>Flavobacteriales</taxon>
        <taxon>Flavobacteriaceae</taxon>
    </lineage>
</organism>
<dbReference type="OrthoDB" id="9814490at2"/>
<dbReference type="InterPro" id="IPR050179">
    <property type="entry name" value="Trans_hexapeptide_repeat"/>
</dbReference>
<dbReference type="EMBL" id="SIRS01000001">
    <property type="protein sequence ID" value="TBN18645.1"/>
    <property type="molecule type" value="Genomic_DNA"/>
</dbReference>
<dbReference type="Proteomes" id="UP000292372">
    <property type="component" value="Unassembled WGS sequence"/>
</dbReference>
<evidence type="ECO:0000256" key="2">
    <source>
        <dbReference type="ARBA" id="ARBA00022679"/>
    </source>
</evidence>
<keyword evidence="2 5" id="KW-0808">Transferase</keyword>
<gene>
    <name evidence="5" type="ORF">EYD46_00845</name>
</gene>
<accession>A0A4Q9FVH5</accession>
<dbReference type="PANTHER" id="PTHR43300:SF11">
    <property type="entry name" value="ACETYLTRANSFERASE RV3034C-RELATED"/>
    <property type="match status" value="1"/>
</dbReference>
<evidence type="ECO:0000256" key="3">
    <source>
        <dbReference type="ARBA" id="ARBA00022737"/>
    </source>
</evidence>
<evidence type="ECO:0000256" key="4">
    <source>
        <dbReference type="ARBA" id="ARBA00023315"/>
    </source>
</evidence>
<sequence>MTLKEKLARIVWFPLGLFGGLLEVANNKARDIQNRRRFPNAKISKGCTFSNDVSIGDYTSIHDNTTINHSKIGFCSYTNFDCIIQNAEIGNYCSIAHGVRIGLGSHPTHLFSTARMFYKPHTYFNAPIIEQSEDYAEYETIIVGSDVWIGAEAIIMDGVTVGHGAIIAAGAVVTKDVAPYAIVGGVPAKIIKYRFNEKQREAMLKTQWWTKQPHEVKKMDTIFKGIINSN</sequence>
<proteinExistence type="inferred from homology"/>
<dbReference type="Gene3D" id="2.160.10.10">
    <property type="entry name" value="Hexapeptide repeat proteins"/>
    <property type="match status" value="1"/>
</dbReference>
<dbReference type="InterPro" id="IPR011004">
    <property type="entry name" value="Trimer_LpxA-like_sf"/>
</dbReference>
<dbReference type="InterPro" id="IPR018357">
    <property type="entry name" value="Hexapep_transf_CS"/>
</dbReference>
<comment type="caution">
    <text evidence="5">The sequence shown here is derived from an EMBL/GenBank/DDBJ whole genome shotgun (WGS) entry which is preliminary data.</text>
</comment>
<evidence type="ECO:0000313" key="6">
    <source>
        <dbReference type="Proteomes" id="UP000292372"/>
    </source>
</evidence>